<gene>
    <name evidence="5" type="ORF">BQ2448_4044</name>
</gene>
<evidence type="ECO:0000313" key="6">
    <source>
        <dbReference type="Proteomes" id="UP000198372"/>
    </source>
</evidence>
<feature type="compositionally biased region" description="Low complexity" evidence="3">
    <location>
        <begin position="60"/>
        <end position="76"/>
    </location>
</feature>
<dbReference type="PANTHER" id="PTHR19878:SF8">
    <property type="entry name" value="AUTOPHAGY-RELATED 16, ISOFORM F"/>
    <property type="match status" value="1"/>
</dbReference>
<accession>A0A238FH06</accession>
<sequence>MSTWLEAIRSQLVERDERESSHRTLIAHSQRLARHAAMLHQRNQALLNASLGQTSGGTGAAAAGSSSSSGGQTTSGAAGGTVGTNDAVRQAMITSLESQLASTRHELSEQYKIQSTNAQRLLGLTDQLREFEDKGREEKDELRRLRTEVEGLRDRAKWHKEVVQEKERQLIILQDDLSALELELNQVAKQNENLRIDNAGLLERWLEAKNDEARRMNELFSTESTRAKGMSTSPIPPPTAISTEVPPPDITVSTDAEEPAATS</sequence>
<organism evidence="5 6">
    <name type="scientific">Microbotryum intermedium</name>
    <dbReference type="NCBI Taxonomy" id="269621"/>
    <lineage>
        <taxon>Eukaryota</taxon>
        <taxon>Fungi</taxon>
        <taxon>Dikarya</taxon>
        <taxon>Basidiomycota</taxon>
        <taxon>Pucciniomycotina</taxon>
        <taxon>Microbotryomycetes</taxon>
        <taxon>Microbotryales</taxon>
        <taxon>Microbotryaceae</taxon>
        <taxon>Microbotryum</taxon>
    </lineage>
</organism>
<dbReference type="GO" id="GO:0034274">
    <property type="term" value="C:Atg12-Atg5-Atg16 complex"/>
    <property type="evidence" value="ECO:0007669"/>
    <property type="project" value="TreeGrafter"/>
</dbReference>
<evidence type="ECO:0000256" key="2">
    <source>
        <dbReference type="SAM" id="Coils"/>
    </source>
</evidence>
<dbReference type="STRING" id="269621.A0A238FH06"/>
<feature type="domain" description="Autophagy-related protein 16" evidence="4">
    <location>
        <begin position="8"/>
        <end position="217"/>
    </location>
</feature>
<dbReference type="PANTHER" id="PTHR19878">
    <property type="entry name" value="AUTOPHAGY PROTEIN 16-LIKE"/>
    <property type="match status" value="1"/>
</dbReference>
<evidence type="ECO:0000256" key="3">
    <source>
        <dbReference type="SAM" id="MobiDB-lite"/>
    </source>
</evidence>
<dbReference type="EMBL" id="FMSP01000009">
    <property type="protein sequence ID" value="SCV72507.1"/>
    <property type="molecule type" value="Genomic_DNA"/>
</dbReference>
<dbReference type="GO" id="GO:0043495">
    <property type="term" value="F:protein-membrane adaptor activity"/>
    <property type="evidence" value="ECO:0007669"/>
    <property type="project" value="TreeGrafter"/>
</dbReference>
<evidence type="ECO:0000256" key="1">
    <source>
        <dbReference type="ARBA" id="ARBA00005331"/>
    </source>
</evidence>
<feature type="region of interest" description="Disordered" evidence="3">
    <location>
        <begin position="54"/>
        <end position="83"/>
    </location>
</feature>
<proteinExistence type="inferred from homology"/>
<dbReference type="InterPro" id="IPR045160">
    <property type="entry name" value="ATG16"/>
</dbReference>
<name>A0A238FH06_9BASI</name>
<dbReference type="GO" id="GO:0000045">
    <property type="term" value="P:autophagosome assembly"/>
    <property type="evidence" value="ECO:0007669"/>
    <property type="project" value="InterPro"/>
</dbReference>
<feature type="region of interest" description="Disordered" evidence="3">
    <location>
        <begin position="220"/>
        <end position="263"/>
    </location>
</feature>
<evidence type="ECO:0000259" key="4">
    <source>
        <dbReference type="Pfam" id="PF08614"/>
    </source>
</evidence>
<dbReference type="InterPro" id="IPR013923">
    <property type="entry name" value="Autophagy-rel_prot_16_dom"/>
</dbReference>
<dbReference type="AlphaFoldDB" id="A0A238FH06"/>
<dbReference type="OrthoDB" id="8949486at2759"/>
<feature type="coiled-coil region" evidence="2">
    <location>
        <begin position="128"/>
        <end position="204"/>
    </location>
</feature>
<comment type="similarity">
    <text evidence="1">Belongs to the ATG16 family.</text>
</comment>
<dbReference type="GO" id="GO:0000421">
    <property type="term" value="C:autophagosome membrane"/>
    <property type="evidence" value="ECO:0007669"/>
    <property type="project" value="TreeGrafter"/>
</dbReference>
<keyword evidence="2" id="KW-0175">Coiled coil</keyword>
<dbReference type="Pfam" id="PF08614">
    <property type="entry name" value="ATG16"/>
    <property type="match status" value="1"/>
</dbReference>
<reference evidence="6" key="1">
    <citation type="submission" date="2016-09" db="EMBL/GenBank/DDBJ databases">
        <authorList>
            <person name="Jeantristanb JTB J.-T."/>
            <person name="Ricardo R."/>
        </authorList>
    </citation>
    <scope>NUCLEOTIDE SEQUENCE [LARGE SCALE GENOMIC DNA]</scope>
</reference>
<feature type="compositionally biased region" description="Pro residues" evidence="3">
    <location>
        <begin position="234"/>
        <end position="249"/>
    </location>
</feature>
<keyword evidence="6" id="KW-1185">Reference proteome</keyword>
<dbReference type="GO" id="GO:0034045">
    <property type="term" value="C:phagophore assembly site membrane"/>
    <property type="evidence" value="ECO:0007669"/>
    <property type="project" value="TreeGrafter"/>
</dbReference>
<protein>
    <submittedName>
        <fullName evidence="5">BQ2448_4044 protein</fullName>
    </submittedName>
</protein>
<dbReference type="CDD" id="cd22887">
    <property type="entry name" value="Atg16_CCD"/>
    <property type="match status" value="1"/>
</dbReference>
<dbReference type="Gene3D" id="1.20.5.170">
    <property type="match status" value="1"/>
</dbReference>
<evidence type="ECO:0000313" key="5">
    <source>
        <dbReference type="EMBL" id="SCV72507.1"/>
    </source>
</evidence>
<dbReference type="Proteomes" id="UP000198372">
    <property type="component" value="Unassembled WGS sequence"/>
</dbReference>